<accession>A0ABW5PNX2</accession>
<reference evidence="2" key="1">
    <citation type="journal article" date="2019" name="Int. J. Syst. Evol. Microbiol.">
        <title>The Global Catalogue of Microorganisms (GCM) 10K type strain sequencing project: providing services to taxonomists for standard genome sequencing and annotation.</title>
        <authorList>
            <consortium name="The Broad Institute Genomics Platform"/>
            <consortium name="The Broad Institute Genome Sequencing Center for Infectious Disease"/>
            <person name="Wu L."/>
            <person name="Ma J."/>
        </authorList>
    </citation>
    <scope>NUCLEOTIDE SEQUENCE [LARGE SCALE GENOMIC DNA]</scope>
    <source>
        <strain evidence="2">TISTR 2241</strain>
    </source>
</reference>
<dbReference type="EMBL" id="JBHUMR010000007">
    <property type="protein sequence ID" value="MFD2616531.1"/>
    <property type="molecule type" value="Genomic_DNA"/>
</dbReference>
<sequence>MNTLHDSLLIKEGYLASTSIGYGLTSLKKAGIQSKGEYYQAFFLLSIGLERMMKLIIIQNHRGKNNYTFPDNKTMRSYSHNLLELFNSVVEFTTDKKLLKNVEISMKLLKFLSEFAMSDRYYNIDYLTGRRMTEDPLIQWANIQDELLNRYVSTIKKRKKKNDCLKEILNENSYVIVYSEKNKLVKDAKELIEETDKAQLVQGYAVYYLLQIIRVLATIIEDIEYEYNLYPCLRELFEHYNYDYSKAEIINKKKWTIS</sequence>
<dbReference type="Proteomes" id="UP001597458">
    <property type="component" value="Unassembled WGS sequence"/>
</dbReference>
<proteinExistence type="predicted"/>
<evidence type="ECO:0000313" key="1">
    <source>
        <dbReference type="EMBL" id="MFD2616531.1"/>
    </source>
</evidence>
<keyword evidence="2" id="KW-1185">Reference proteome</keyword>
<evidence type="ECO:0000313" key="2">
    <source>
        <dbReference type="Proteomes" id="UP001597458"/>
    </source>
</evidence>
<comment type="caution">
    <text evidence="1">The sequence shown here is derived from an EMBL/GenBank/DDBJ whole genome shotgun (WGS) entry which is preliminary data.</text>
</comment>
<organism evidence="1 2">
    <name type="scientific">Terrilactibacillus laevilacticus</name>
    <dbReference type="NCBI Taxonomy" id="1380157"/>
    <lineage>
        <taxon>Bacteria</taxon>
        <taxon>Bacillati</taxon>
        <taxon>Bacillota</taxon>
        <taxon>Bacilli</taxon>
        <taxon>Bacillales</taxon>
        <taxon>Bacillaceae</taxon>
        <taxon>Terrilactibacillus</taxon>
    </lineage>
</organism>
<name>A0ABW5PNX2_9BACI</name>
<protein>
    <submittedName>
        <fullName evidence="1">Uncharacterized protein</fullName>
    </submittedName>
</protein>
<dbReference type="RefSeq" id="WP_141191229.1">
    <property type="nucleotide sequence ID" value="NZ_VDCY01000011.1"/>
</dbReference>
<gene>
    <name evidence="1" type="ORF">ACFSTF_04290</name>
</gene>